<gene>
    <name evidence="1" type="ORF">C7460_1204</name>
</gene>
<proteinExistence type="predicted"/>
<reference evidence="1 2" key="1">
    <citation type="submission" date="2018-07" db="EMBL/GenBank/DDBJ databases">
        <title>Genomic Encyclopedia of Type Strains, Phase IV (KMG-IV): sequencing the most valuable type-strain genomes for metagenomic binning, comparative biology and taxonomic classification.</title>
        <authorList>
            <person name="Goeker M."/>
        </authorList>
    </citation>
    <scope>NUCLEOTIDE SEQUENCE [LARGE SCALE GENOMIC DNA]</scope>
    <source>
        <strain evidence="1 2">DSM 4134</strain>
    </source>
</reference>
<name>A0A3D9KYE9_MARFU</name>
<protein>
    <submittedName>
        <fullName evidence="1">Uncharacterized protein</fullName>
    </submittedName>
</protein>
<dbReference type="Proteomes" id="UP000256779">
    <property type="component" value="Unassembled WGS sequence"/>
</dbReference>
<dbReference type="AlphaFoldDB" id="A0A3D9KYE9"/>
<accession>A0A3D9KYE9</accession>
<sequence>MNKQDINNFEKTQSQLEGLLVEVTNLAKKSPNDGVNKFKLKFINEIILNSNKVLGKAYKPLDSFEKFDEDDLPSNSDVTFILSQYLSCFEKLRSDNIYRKQEYDGNKYFYEWFWVVDKSKSTIKTSPPKKIK</sequence>
<evidence type="ECO:0000313" key="1">
    <source>
        <dbReference type="EMBL" id="RED94609.1"/>
    </source>
</evidence>
<dbReference type="EMBL" id="QREG01000020">
    <property type="protein sequence ID" value="RED94609.1"/>
    <property type="molecule type" value="Genomic_DNA"/>
</dbReference>
<dbReference type="RefSeq" id="WP_115869492.1">
    <property type="nucleotide sequence ID" value="NZ_QREG01000020.1"/>
</dbReference>
<organism evidence="1 2">
    <name type="scientific">Marinoscillum furvescens DSM 4134</name>
    <dbReference type="NCBI Taxonomy" id="1122208"/>
    <lineage>
        <taxon>Bacteria</taxon>
        <taxon>Pseudomonadati</taxon>
        <taxon>Bacteroidota</taxon>
        <taxon>Cytophagia</taxon>
        <taxon>Cytophagales</taxon>
        <taxon>Reichenbachiellaceae</taxon>
        <taxon>Marinoscillum</taxon>
    </lineage>
</organism>
<dbReference type="OrthoDB" id="8564023at2"/>
<comment type="caution">
    <text evidence="1">The sequence shown here is derived from an EMBL/GenBank/DDBJ whole genome shotgun (WGS) entry which is preliminary data.</text>
</comment>
<keyword evidence="2" id="KW-1185">Reference proteome</keyword>
<evidence type="ECO:0000313" key="2">
    <source>
        <dbReference type="Proteomes" id="UP000256779"/>
    </source>
</evidence>